<evidence type="ECO:0000313" key="2">
    <source>
        <dbReference type="Proteomes" id="UP001525961"/>
    </source>
</evidence>
<sequence length="332" mass="37750">SLNGANPIIAFLSSTIYTKLDELALSLPKSQLLRPTENFKFRLDKLPIQSLFSVFDKLSLFNTQATDNSVRANLPELIRSREKVNDKVDLQLLYDEAKEVVGDQDMMVGAYKRGIKNLMSYNLFFTEEEAWKEERANRAALEPNIGIVSLQTALHRMARSLRSLDEIESVADNTQNATLQNLEDLRDNVGVLVFDIGGLAPIIQKVIVTLVIDQLKTTCQKQYSFFHEHKVEIPIYPSVFFEEAHMYMDEGYIDELIPLIRHLGMNLFFVTNTPSALPDSVFRLVDNVIMTRMVNKKDIDKVIGCGLTDKRTIEGFAKDLPKYSGSRTHEVQ</sequence>
<dbReference type="RefSeq" id="WP_261237810.1">
    <property type="nucleotide sequence ID" value="NZ_JAMXFA010000102.1"/>
</dbReference>
<proteinExistence type="predicted"/>
<feature type="non-terminal residue" evidence="1">
    <location>
        <position position="1"/>
    </location>
</feature>
<evidence type="ECO:0000313" key="1">
    <source>
        <dbReference type="EMBL" id="MCT7981663.1"/>
    </source>
</evidence>
<protein>
    <submittedName>
        <fullName evidence="1">Uncharacterized protein</fullName>
    </submittedName>
</protein>
<dbReference type="Proteomes" id="UP001525961">
    <property type="component" value="Unassembled WGS sequence"/>
</dbReference>
<gene>
    <name evidence="1" type="ORF">NG792_28480</name>
</gene>
<name>A0ABT2NG50_9CYAN</name>
<reference evidence="1 2" key="1">
    <citation type="journal article" date="2022" name="Front. Microbiol.">
        <title>High genomic differentiation and limited gene flow indicate recent cryptic speciation within the genus Laspinema (cyanobacteria).</title>
        <authorList>
            <person name="Stanojkovic A."/>
            <person name="Skoupy S."/>
            <person name="Skaloud P."/>
            <person name="Dvorak P."/>
        </authorList>
    </citation>
    <scope>NUCLEOTIDE SEQUENCE [LARGE SCALE GENOMIC DNA]</scope>
    <source>
        <strain evidence="1 2">D3b</strain>
    </source>
</reference>
<dbReference type="EMBL" id="JAMXFA010000102">
    <property type="protein sequence ID" value="MCT7981663.1"/>
    <property type="molecule type" value="Genomic_DNA"/>
</dbReference>
<dbReference type="InterPro" id="IPR027417">
    <property type="entry name" value="P-loop_NTPase"/>
</dbReference>
<dbReference type="Gene3D" id="3.40.50.300">
    <property type="entry name" value="P-loop containing nucleotide triphosphate hydrolases"/>
    <property type="match status" value="1"/>
</dbReference>
<dbReference type="SUPFAM" id="SSF52540">
    <property type="entry name" value="P-loop containing nucleoside triphosphate hydrolases"/>
    <property type="match status" value="1"/>
</dbReference>
<comment type="caution">
    <text evidence="1">The sequence shown here is derived from an EMBL/GenBank/DDBJ whole genome shotgun (WGS) entry which is preliminary data.</text>
</comment>
<organism evidence="1 2">
    <name type="scientific">Laspinema olomoucense D3b</name>
    <dbReference type="NCBI Taxonomy" id="2953688"/>
    <lineage>
        <taxon>Bacteria</taxon>
        <taxon>Bacillati</taxon>
        <taxon>Cyanobacteriota</taxon>
        <taxon>Cyanophyceae</taxon>
        <taxon>Oscillatoriophycideae</taxon>
        <taxon>Oscillatoriales</taxon>
        <taxon>Laspinemataceae</taxon>
        <taxon>Laspinema</taxon>
        <taxon>Laspinema olomoucense</taxon>
    </lineage>
</organism>
<accession>A0ABT2NG50</accession>
<keyword evidence="2" id="KW-1185">Reference proteome</keyword>